<keyword evidence="7 8" id="KW-0472">Membrane</keyword>
<evidence type="ECO:0000313" key="9">
    <source>
        <dbReference type="EMBL" id="KAK7447374.1"/>
    </source>
</evidence>
<evidence type="ECO:0008006" key="11">
    <source>
        <dbReference type="Google" id="ProtNLM"/>
    </source>
</evidence>
<dbReference type="PANTHER" id="PTHR30574:SF1">
    <property type="entry name" value="SULPHUR TRANSPORT DOMAIN-CONTAINING PROTEIN"/>
    <property type="match status" value="1"/>
</dbReference>
<keyword evidence="3" id="KW-1003">Cell membrane</keyword>
<evidence type="ECO:0000256" key="4">
    <source>
        <dbReference type="ARBA" id="ARBA00022519"/>
    </source>
</evidence>
<evidence type="ECO:0000256" key="6">
    <source>
        <dbReference type="ARBA" id="ARBA00022989"/>
    </source>
</evidence>
<sequence length="378" mass="40107">MSTPTPLRSFLGGVGLSLPIYSLTVLNGNVFGISGFLHRTVRGNREAASGVIGLIAGGIFAGLVESHVQARELAQSLTILPSPLLLFSGFLVGLGTKMANGCTSGHMLAGISRLSKRSIISTAIFFTFGSLTARAIHGKALPNSKPPFWGVDETSQILLLVQAVPLAISAFLYFRYSSSSATGTFKNISTERERPSETTVFQTANSVGRLFTYFITALEFGLALRVSDLSNPLKVLSFLVLPLPLSSPHRGFDPSLAFLAASALPLSLAFYQFGVKPLYTKAEDGTLVEPRPRLGGKWSIPRPDQGKIDARLILGSALFGVGWGLAGVCPGPALVNLGRSIVHFLQHGTLDRFGFGNSHGLAESLTWLCAFVLGGSLT</sequence>
<evidence type="ECO:0000256" key="1">
    <source>
        <dbReference type="ARBA" id="ARBA00004429"/>
    </source>
</evidence>
<dbReference type="EMBL" id="JBANRG010000041">
    <property type="protein sequence ID" value="KAK7447374.1"/>
    <property type="molecule type" value="Genomic_DNA"/>
</dbReference>
<feature type="transmembrane region" description="Helical" evidence="8">
    <location>
        <begin position="117"/>
        <end position="137"/>
    </location>
</feature>
<keyword evidence="2" id="KW-0813">Transport</keyword>
<dbReference type="Pfam" id="PF20398">
    <property type="entry name" value="DUF6691"/>
    <property type="match status" value="1"/>
</dbReference>
<comment type="subcellular location">
    <subcellularLocation>
        <location evidence="1">Cell inner membrane</location>
        <topology evidence="1">Multi-pass membrane protein</topology>
    </subcellularLocation>
</comment>
<feature type="transmembrane region" description="Helical" evidence="8">
    <location>
        <begin position="157"/>
        <end position="176"/>
    </location>
</feature>
<feature type="transmembrane region" description="Helical" evidence="8">
    <location>
        <begin position="76"/>
        <end position="96"/>
    </location>
</feature>
<reference evidence="9 10" key="1">
    <citation type="submission" date="2024-01" db="EMBL/GenBank/DDBJ databases">
        <title>A draft genome for the cacao thread blight pathogen Marasmiellus scandens.</title>
        <authorList>
            <person name="Baruah I.K."/>
            <person name="Leung J."/>
            <person name="Bukari Y."/>
            <person name="Amoako-Attah I."/>
            <person name="Meinhardt L.W."/>
            <person name="Bailey B.A."/>
            <person name="Cohen S.P."/>
        </authorList>
    </citation>
    <scope>NUCLEOTIDE SEQUENCE [LARGE SCALE GENOMIC DNA]</scope>
    <source>
        <strain evidence="9 10">GH-19</strain>
    </source>
</reference>
<evidence type="ECO:0000313" key="10">
    <source>
        <dbReference type="Proteomes" id="UP001498398"/>
    </source>
</evidence>
<evidence type="ECO:0000256" key="7">
    <source>
        <dbReference type="ARBA" id="ARBA00023136"/>
    </source>
</evidence>
<keyword evidence="10" id="KW-1185">Reference proteome</keyword>
<evidence type="ECO:0000256" key="3">
    <source>
        <dbReference type="ARBA" id="ARBA00022475"/>
    </source>
</evidence>
<organism evidence="9 10">
    <name type="scientific">Marasmiellus scandens</name>
    <dbReference type="NCBI Taxonomy" id="2682957"/>
    <lineage>
        <taxon>Eukaryota</taxon>
        <taxon>Fungi</taxon>
        <taxon>Dikarya</taxon>
        <taxon>Basidiomycota</taxon>
        <taxon>Agaricomycotina</taxon>
        <taxon>Agaricomycetes</taxon>
        <taxon>Agaricomycetidae</taxon>
        <taxon>Agaricales</taxon>
        <taxon>Marasmiineae</taxon>
        <taxon>Omphalotaceae</taxon>
        <taxon>Marasmiellus</taxon>
    </lineage>
</organism>
<evidence type="ECO:0000256" key="2">
    <source>
        <dbReference type="ARBA" id="ARBA00022448"/>
    </source>
</evidence>
<dbReference type="Proteomes" id="UP001498398">
    <property type="component" value="Unassembled WGS sequence"/>
</dbReference>
<dbReference type="InterPro" id="IPR007272">
    <property type="entry name" value="Sulf_transp_TsuA/YedE"/>
</dbReference>
<comment type="caution">
    <text evidence="9">The sequence shown here is derived from an EMBL/GenBank/DDBJ whole genome shotgun (WGS) entry which is preliminary data.</text>
</comment>
<dbReference type="InterPro" id="IPR046513">
    <property type="entry name" value="DUF6691"/>
</dbReference>
<gene>
    <name evidence="9" type="ORF">VKT23_014084</name>
</gene>
<protein>
    <recommendedName>
        <fullName evidence="11">Sulphur transport domain-containing protein</fullName>
    </recommendedName>
</protein>
<proteinExistence type="predicted"/>
<evidence type="ECO:0000256" key="8">
    <source>
        <dbReference type="SAM" id="Phobius"/>
    </source>
</evidence>
<evidence type="ECO:0000256" key="5">
    <source>
        <dbReference type="ARBA" id="ARBA00022692"/>
    </source>
</evidence>
<dbReference type="Pfam" id="PF04143">
    <property type="entry name" value="Sulf_transp"/>
    <property type="match status" value="1"/>
</dbReference>
<feature type="transmembrane region" description="Helical" evidence="8">
    <location>
        <begin position="47"/>
        <end position="64"/>
    </location>
</feature>
<keyword evidence="4" id="KW-0997">Cell inner membrane</keyword>
<feature type="transmembrane region" description="Helical" evidence="8">
    <location>
        <begin position="312"/>
        <end position="335"/>
    </location>
</feature>
<feature type="transmembrane region" description="Helical" evidence="8">
    <location>
        <begin position="20"/>
        <end position="38"/>
    </location>
</feature>
<keyword evidence="5 8" id="KW-0812">Transmembrane</keyword>
<keyword evidence="6 8" id="KW-1133">Transmembrane helix</keyword>
<name>A0ABR1J4S5_9AGAR</name>
<dbReference type="PANTHER" id="PTHR30574">
    <property type="entry name" value="INNER MEMBRANE PROTEIN YEDE"/>
    <property type="match status" value="1"/>
</dbReference>
<accession>A0ABR1J4S5</accession>